<reference evidence="3 4" key="1">
    <citation type="journal article" date="2015" name="Nature">
        <title>rRNA introns, odd ribosomes, and small enigmatic genomes across a large radiation of phyla.</title>
        <authorList>
            <person name="Brown C.T."/>
            <person name="Hug L.A."/>
            <person name="Thomas B.C."/>
            <person name="Sharon I."/>
            <person name="Castelle C.J."/>
            <person name="Singh A."/>
            <person name="Wilkins M.J."/>
            <person name="Williams K.H."/>
            <person name="Banfield J.F."/>
        </authorList>
    </citation>
    <scope>NUCLEOTIDE SEQUENCE [LARGE SCALE GENOMIC DNA]</scope>
</reference>
<dbReference type="GO" id="GO:0008830">
    <property type="term" value="F:dTDP-4-dehydrorhamnose 3,5-epimerase activity"/>
    <property type="evidence" value="ECO:0007669"/>
    <property type="project" value="InterPro"/>
</dbReference>
<evidence type="ECO:0000313" key="3">
    <source>
        <dbReference type="EMBL" id="KKT65773.1"/>
    </source>
</evidence>
<dbReference type="CDD" id="cd02208">
    <property type="entry name" value="cupin_RmlC-like"/>
    <property type="match status" value="1"/>
</dbReference>
<proteinExistence type="predicted"/>
<evidence type="ECO:0000256" key="1">
    <source>
        <dbReference type="PIRSR" id="PIRSR600888-1"/>
    </source>
</evidence>
<dbReference type="GO" id="GO:0000271">
    <property type="term" value="P:polysaccharide biosynthetic process"/>
    <property type="evidence" value="ECO:0007669"/>
    <property type="project" value="TreeGrafter"/>
</dbReference>
<sequence length="179" mass="20132">MDKNSLSDKYAKLVTAQMYGENQPIEGVKFIPLSYYKDDTGEFSELGRVDNGILQSVTGFKIAQISYSLLLPNAVKAFHLHFNQTDAWYVSPYDRLLVGLLDTRKNSKTADKTMRFILGAGVAQLLVIPPGVAHGAANPWTEPTSMTYFTDRQFDPGHPDEHRLPYDLFGPDFWQLKNG</sequence>
<dbReference type="PANTHER" id="PTHR21047">
    <property type="entry name" value="DTDP-6-DEOXY-D-GLUCOSE-3,5 EPIMERASE"/>
    <property type="match status" value="1"/>
</dbReference>
<dbReference type="PANTHER" id="PTHR21047:SF2">
    <property type="entry name" value="THYMIDINE DIPHOSPHO-4-KETO-RHAMNOSE 3,5-EPIMERASE"/>
    <property type="match status" value="1"/>
</dbReference>
<feature type="site" description="Participates in a stacking interaction with the thymidine ring of dTDP-4-oxo-6-deoxyglucose" evidence="2">
    <location>
        <position position="154"/>
    </location>
</feature>
<dbReference type="EMBL" id="LCIY01000035">
    <property type="protein sequence ID" value="KKT65773.1"/>
    <property type="molecule type" value="Genomic_DNA"/>
</dbReference>
<evidence type="ECO:0000256" key="2">
    <source>
        <dbReference type="PIRSR" id="PIRSR600888-3"/>
    </source>
</evidence>
<dbReference type="Proteomes" id="UP000034826">
    <property type="component" value="Unassembled WGS sequence"/>
</dbReference>
<dbReference type="SUPFAM" id="SSF51182">
    <property type="entry name" value="RmlC-like cupins"/>
    <property type="match status" value="1"/>
</dbReference>
<comment type="caution">
    <text evidence="3">The sequence shown here is derived from an EMBL/GenBank/DDBJ whole genome shotgun (WGS) entry which is preliminary data.</text>
</comment>
<dbReference type="Pfam" id="PF00908">
    <property type="entry name" value="dTDP_sugar_isom"/>
    <property type="match status" value="1"/>
</dbReference>
<dbReference type="Gene3D" id="2.60.120.10">
    <property type="entry name" value="Jelly Rolls"/>
    <property type="match status" value="1"/>
</dbReference>
<protein>
    <recommendedName>
        <fullName evidence="5">dTDP-4-dehydrorhamnose 3,5-epimerase</fullName>
    </recommendedName>
</protein>
<organism evidence="3 4">
    <name type="scientific">Candidatus Woesebacteria bacterium GW2011_GWA2_44_33</name>
    <dbReference type="NCBI Taxonomy" id="1618564"/>
    <lineage>
        <taxon>Bacteria</taxon>
        <taxon>Candidatus Woeseibacteriota</taxon>
    </lineage>
</organism>
<feature type="active site" description="Proton donor" evidence="1">
    <location>
        <position position="148"/>
    </location>
</feature>
<dbReference type="InterPro" id="IPR011051">
    <property type="entry name" value="RmlC_Cupin_sf"/>
</dbReference>
<gene>
    <name evidence="3" type="ORF">UW60_C0035G0003</name>
</gene>
<dbReference type="GO" id="GO:0005829">
    <property type="term" value="C:cytosol"/>
    <property type="evidence" value="ECO:0007669"/>
    <property type="project" value="TreeGrafter"/>
</dbReference>
<evidence type="ECO:0000313" key="4">
    <source>
        <dbReference type="Proteomes" id="UP000034826"/>
    </source>
</evidence>
<dbReference type="AlphaFoldDB" id="A0A0G1J360"/>
<accession>A0A0G1J360</accession>
<dbReference type="GO" id="GO:0019305">
    <property type="term" value="P:dTDP-rhamnose biosynthetic process"/>
    <property type="evidence" value="ECO:0007669"/>
    <property type="project" value="TreeGrafter"/>
</dbReference>
<evidence type="ECO:0008006" key="5">
    <source>
        <dbReference type="Google" id="ProtNLM"/>
    </source>
</evidence>
<dbReference type="InterPro" id="IPR014710">
    <property type="entry name" value="RmlC-like_jellyroll"/>
</dbReference>
<dbReference type="InterPro" id="IPR000888">
    <property type="entry name" value="RmlC-like"/>
</dbReference>
<feature type="active site" description="Proton acceptor" evidence="1">
    <location>
        <position position="79"/>
    </location>
</feature>
<name>A0A0G1J360_9BACT</name>